<dbReference type="RefSeq" id="WP_274584575.1">
    <property type="nucleotide sequence ID" value="NZ_CP146598.1"/>
</dbReference>
<protein>
    <recommendedName>
        <fullName evidence="4">Pilus assembly protein PilM</fullName>
    </recommendedName>
</protein>
<keyword evidence="3" id="KW-1185">Reference proteome</keyword>
<evidence type="ECO:0008006" key="4">
    <source>
        <dbReference type="Google" id="ProtNLM"/>
    </source>
</evidence>
<evidence type="ECO:0000313" key="3">
    <source>
        <dbReference type="Proteomes" id="UP001149607"/>
    </source>
</evidence>
<dbReference type="EMBL" id="CP146598">
    <property type="protein sequence ID" value="WWY03717.1"/>
    <property type="molecule type" value="Genomic_DNA"/>
</dbReference>
<accession>A0A9X4E3L0</accession>
<gene>
    <name evidence="1" type="ORF">ORY91_000716</name>
    <name evidence="2" type="ORF">V9W64_02965</name>
</gene>
<sequence>MPMLSRLFRRPAKRSEGWDLGAAETRMVALCGSSLNQIRLETYTFAPRGTPVRPGGKANRRTTRRSVALPAAQSIMEILPFRPSENPLHTGQTGTEHRTQAADYTEFHLAGLGLPDNIVHDHHLFAARHTDSSALLIAAARAEAATAQLEQAAALGLKADYLDIDILALANAFLFGSQPAADGCRILLRLEPESIQMLAFDNGRVCHIQETLLPPAADSPDSENRHPAFQTASTDAVCREAQHLLQLYRHTRNPAAIPDITLTGTLASAVENGLAAAGLPARCRHPIHALDPDIAEADAARLSTAFGLALKPFIASAAGSESAGR</sequence>
<dbReference type="AlphaFoldDB" id="A0A9X4E3L0"/>
<organism evidence="1">
    <name type="scientific">Neisseria leonii</name>
    <dbReference type="NCBI Taxonomy" id="2995413"/>
    <lineage>
        <taxon>Bacteria</taxon>
        <taxon>Pseudomonadati</taxon>
        <taxon>Pseudomonadota</taxon>
        <taxon>Betaproteobacteria</taxon>
        <taxon>Neisseriales</taxon>
        <taxon>Neisseriaceae</taxon>
        <taxon>Neisseria</taxon>
    </lineage>
</organism>
<dbReference type="Proteomes" id="UP001149607">
    <property type="component" value="Chromosome"/>
</dbReference>
<reference evidence="2" key="2">
    <citation type="submission" date="2024-02" db="EMBL/GenBank/DDBJ databases">
        <title>Neisseria leonii sp. nov.</title>
        <authorList>
            <person name="Boutroux M."/>
            <person name="Favre-Rochex S."/>
            <person name="Gorgette O."/>
            <person name="Touak G."/>
            <person name="Muhle E."/>
            <person name="Chesneau O."/>
            <person name="Clermont D."/>
            <person name="Rahi P."/>
        </authorList>
    </citation>
    <scope>NUCLEOTIDE SEQUENCE</scope>
    <source>
        <strain evidence="2">51.81</strain>
    </source>
</reference>
<proteinExistence type="predicted"/>
<evidence type="ECO:0000313" key="1">
    <source>
        <dbReference type="EMBL" id="MDD9327331.1"/>
    </source>
</evidence>
<reference evidence="1" key="1">
    <citation type="submission" date="2022-10" db="EMBL/GenBank/DDBJ databases">
        <authorList>
            <person name="Boutroux M."/>
        </authorList>
    </citation>
    <scope>NUCLEOTIDE SEQUENCE</scope>
    <source>
        <strain evidence="1">51.81</strain>
    </source>
</reference>
<dbReference type="Gene3D" id="3.30.420.40">
    <property type="match status" value="2"/>
</dbReference>
<dbReference type="Gene3D" id="3.30.1490.300">
    <property type="match status" value="1"/>
</dbReference>
<evidence type="ECO:0000313" key="2">
    <source>
        <dbReference type="EMBL" id="WWY03717.1"/>
    </source>
</evidence>
<name>A0A9X4E3L0_9NEIS</name>
<dbReference type="EMBL" id="JAPQFL010000001">
    <property type="protein sequence ID" value="MDD9327331.1"/>
    <property type="molecule type" value="Genomic_DNA"/>
</dbReference>